<dbReference type="InterPro" id="IPR001279">
    <property type="entry name" value="Metallo-B-lactamas"/>
</dbReference>
<protein>
    <recommendedName>
        <fullName evidence="1">Metallo-beta-lactamase domain-containing protein</fullName>
    </recommendedName>
</protein>
<evidence type="ECO:0000259" key="1">
    <source>
        <dbReference type="Pfam" id="PF00753"/>
    </source>
</evidence>
<dbReference type="EMBL" id="LAZR01026136">
    <property type="protein sequence ID" value="KKL69682.1"/>
    <property type="molecule type" value="Genomic_DNA"/>
</dbReference>
<comment type="caution">
    <text evidence="2">The sequence shown here is derived from an EMBL/GenBank/DDBJ whole genome shotgun (WGS) entry which is preliminary data.</text>
</comment>
<proteinExistence type="predicted"/>
<dbReference type="Gene3D" id="3.60.15.10">
    <property type="entry name" value="Ribonuclease Z/Hydroxyacylglutathione hydrolase-like"/>
    <property type="match status" value="1"/>
</dbReference>
<dbReference type="PANTHER" id="PTHR13754:SF13">
    <property type="entry name" value="METALLO-BETA-LACTAMASE SUPERFAMILY PROTEIN (AFU_ORTHOLOGUE AFUA_3G07630)"/>
    <property type="match status" value="1"/>
</dbReference>
<feature type="non-terminal residue" evidence="2">
    <location>
        <position position="104"/>
    </location>
</feature>
<name>A0A0F9H2X9_9ZZZZ</name>
<dbReference type="InterPro" id="IPR052926">
    <property type="entry name" value="Metallo-beta-lactamase_dom"/>
</dbReference>
<dbReference type="InterPro" id="IPR036866">
    <property type="entry name" value="RibonucZ/Hydroxyglut_hydro"/>
</dbReference>
<dbReference type="GO" id="GO:0016740">
    <property type="term" value="F:transferase activity"/>
    <property type="evidence" value="ECO:0007669"/>
    <property type="project" value="TreeGrafter"/>
</dbReference>
<dbReference type="Pfam" id="PF00753">
    <property type="entry name" value="Lactamase_B"/>
    <property type="match status" value="1"/>
</dbReference>
<accession>A0A0F9H2X9</accession>
<dbReference type="AlphaFoldDB" id="A0A0F9H2X9"/>
<sequence>MIGQIESGKINIRILANNATSITLQTDRKFQGKVIQPQFDAVNTVGEHGLGMSITVFDKDKSHLFLFDTGSIKQSIVENIEALGVKYDEIEKIILSHGHFDHFG</sequence>
<feature type="domain" description="Metallo-beta-lactamase" evidence="1">
    <location>
        <begin position="55"/>
        <end position="104"/>
    </location>
</feature>
<evidence type="ECO:0000313" key="2">
    <source>
        <dbReference type="EMBL" id="KKL69682.1"/>
    </source>
</evidence>
<dbReference type="PANTHER" id="PTHR13754">
    <property type="entry name" value="METALLO-BETA-LACTAMASE SUPERFAMILY PROTEIN"/>
    <property type="match status" value="1"/>
</dbReference>
<gene>
    <name evidence="2" type="ORF">LCGC14_2112480</name>
</gene>
<dbReference type="SUPFAM" id="SSF56281">
    <property type="entry name" value="Metallo-hydrolase/oxidoreductase"/>
    <property type="match status" value="1"/>
</dbReference>
<organism evidence="2">
    <name type="scientific">marine sediment metagenome</name>
    <dbReference type="NCBI Taxonomy" id="412755"/>
    <lineage>
        <taxon>unclassified sequences</taxon>
        <taxon>metagenomes</taxon>
        <taxon>ecological metagenomes</taxon>
    </lineage>
</organism>
<reference evidence="2" key="1">
    <citation type="journal article" date="2015" name="Nature">
        <title>Complex archaea that bridge the gap between prokaryotes and eukaryotes.</title>
        <authorList>
            <person name="Spang A."/>
            <person name="Saw J.H."/>
            <person name="Jorgensen S.L."/>
            <person name="Zaremba-Niedzwiedzka K."/>
            <person name="Martijn J."/>
            <person name="Lind A.E."/>
            <person name="van Eijk R."/>
            <person name="Schleper C."/>
            <person name="Guy L."/>
            <person name="Ettema T.J."/>
        </authorList>
    </citation>
    <scope>NUCLEOTIDE SEQUENCE</scope>
</reference>